<organism evidence="2 3">
    <name type="scientific">Bifidobacterium asteroides DSM 20089</name>
    <dbReference type="NCBI Taxonomy" id="1437594"/>
    <lineage>
        <taxon>Bacteria</taxon>
        <taxon>Bacillati</taxon>
        <taxon>Actinomycetota</taxon>
        <taxon>Actinomycetes</taxon>
        <taxon>Bifidobacteriales</taxon>
        <taxon>Bifidobacteriaceae</taxon>
        <taxon>Bifidobacterium</taxon>
    </lineage>
</organism>
<feature type="region of interest" description="Disordered" evidence="1">
    <location>
        <begin position="223"/>
        <end position="285"/>
    </location>
</feature>
<reference evidence="2 3" key="1">
    <citation type="submission" date="2016-10" db="EMBL/GenBank/DDBJ databases">
        <title>The whole genome sequencing and assembly of B. asteroides DSM 20089 strain.</title>
        <authorList>
            <person name="Lee Y.-J."/>
            <person name="Park M.-K."/>
            <person name="Yi H."/>
            <person name="Bahn Y.-S."/>
            <person name="Kim J.F."/>
            <person name="Lee D.-W."/>
        </authorList>
    </citation>
    <scope>NUCLEOTIDE SEQUENCE [LARGE SCALE GENOMIC DNA]</scope>
    <source>
        <strain evidence="2 3">DSM 20089</strain>
    </source>
</reference>
<dbReference type="AlphaFoldDB" id="A0AAD0A9H1"/>
<dbReference type="EMBL" id="CP017696">
    <property type="protein sequence ID" value="ATO41124.1"/>
    <property type="molecule type" value="Genomic_DNA"/>
</dbReference>
<evidence type="ECO:0000313" key="3">
    <source>
        <dbReference type="Proteomes" id="UP000224056"/>
    </source>
</evidence>
<evidence type="ECO:0000256" key="1">
    <source>
        <dbReference type="SAM" id="MobiDB-lite"/>
    </source>
</evidence>
<gene>
    <name evidence="2" type="ORF">BA20089_02325</name>
</gene>
<dbReference type="Pfam" id="PF12502">
    <property type="entry name" value="DUF3710"/>
    <property type="match status" value="1"/>
</dbReference>
<dbReference type="RefSeq" id="WP_015021635.1">
    <property type="nucleotide sequence ID" value="NZ_CP017696.1"/>
</dbReference>
<dbReference type="Proteomes" id="UP000224056">
    <property type="component" value="Chromosome"/>
</dbReference>
<name>A0AAD0A9H1_9BIFI</name>
<sequence>MGLFGFGRKRAKRQAEGDVEDQKDQSKELDESRDAEESTEKPDQTSQTSQADGDETAAGRDEAEQSGKGPWDSTDPEAPDTDEYLDIGALMLPFLQGSELRLKANSQTGDVLGATITYKSSSLELEPFAAPKSLGLWDEVRADLLKANPSCKEVDGVFGKELTLPVKVKGKNLLTRVVGIDGPRWMLRGIFSGPAAKGGKEKDVLDGYLADLVVVRGDEPLAPRDLVPMHAPITPNQRRGEAEDPESKDDESAQIPGKPEGPFDSDQQTEVKTTLSRGPMFSEVR</sequence>
<feature type="region of interest" description="Disordered" evidence="1">
    <location>
        <begin position="1"/>
        <end position="82"/>
    </location>
</feature>
<protein>
    <recommendedName>
        <fullName evidence="4">DUF3710 domain-containing protein</fullName>
    </recommendedName>
</protein>
<feature type="compositionally biased region" description="Polar residues" evidence="1">
    <location>
        <begin position="265"/>
        <end position="276"/>
    </location>
</feature>
<feature type="compositionally biased region" description="Basic and acidic residues" evidence="1">
    <location>
        <begin position="13"/>
        <end position="43"/>
    </location>
</feature>
<proteinExistence type="predicted"/>
<evidence type="ECO:0008006" key="4">
    <source>
        <dbReference type="Google" id="ProtNLM"/>
    </source>
</evidence>
<accession>A0AAD0A9H1</accession>
<dbReference type="GeneID" id="93050215"/>
<evidence type="ECO:0000313" key="2">
    <source>
        <dbReference type="EMBL" id="ATO41124.1"/>
    </source>
</evidence>
<dbReference type="InterPro" id="IPR022183">
    <property type="entry name" value="DUF3710"/>
</dbReference>